<dbReference type="PROSITE" id="PS51746">
    <property type="entry name" value="PPM_2"/>
    <property type="match status" value="1"/>
</dbReference>
<keyword evidence="9" id="KW-1185">Reference proteome</keyword>
<evidence type="ECO:0000256" key="6">
    <source>
        <dbReference type="SAM" id="MobiDB-lite"/>
    </source>
</evidence>
<evidence type="ECO:0000259" key="7">
    <source>
        <dbReference type="PROSITE" id="PS51746"/>
    </source>
</evidence>
<dbReference type="Gene3D" id="3.60.40.10">
    <property type="entry name" value="PPM-type phosphatase domain"/>
    <property type="match status" value="1"/>
</dbReference>
<dbReference type="SUPFAM" id="SSF81606">
    <property type="entry name" value="PP2C-like"/>
    <property type="match status" value="1"/>
</dbReference>
<organism evidence="8 9">
    <name type="scientific">Triparma laevis f. longispina</name>
    <dbReference type="NCBI Taxonomy" id="1714387"/>
    <lineage>
        <taxon>Eukaryota</taxon>
        <taxon>Sar</taxon>
        <taxon>Stramenopiles</taxon>
        <taxon>Ochrophyta</taxon>
        <taxon>Bolidophyceae</taxon>
        <taxon>Parmales</taxon>
        <taxon>Triparmaceae</taxon>
        <taxon>Triparma</taxon>
    </lineage>
</organism>
<keyword evidence="2" id="KW-0479">Metal-binding</keyword>
<dbReference type="OrthoDB" id="10264738at2759"/>
<dbReference type="EMBL" id="BRXW01000393">
    <property type="protein sequence ID" value="GMH50214.1"/>
    <property type="molecule type" value="Genomic_DNA"/>
</dbReference>
<dbReference type="AlphaFoldDB" id="A0A9W6ZGP3"/>
<reference evidence="9" key="1">
    <citation type="journal article" date="2023" name="Commun. Biol.">
        <title>Genome analysis of Parmales, the sister group of diatoms, reveals the evolutionary specialization of diatoms from phago-mixotrophs to photoautotrophs.</title>
        <authorList>
            <person name="Ban H."/>
            <person name="Sato S."/>
            <person name="Yoshikawa S."/>
            <person name="Yamada K."/>
            <person name="Nakamura Y."/>
            <person name="Ichinomiya M."/>
            <person name="Sato N."/>
            <person name="Blanc-Mathieu R."/>
            <person name="Endo H."/>
            <person name="Kuwata A."/>
            <person name="Ogata H."/>
        </authorList>
    </citation>
    <scope>NUCLEOTIDE SEQUENCE [LARGE SCALE GENOMIC DNA]</scope>
    <source>
        <strain evidence="9">NIES 3700</strain>
    </source>
</reference>
<dbReference type="GO" id="GO:0016020">
    <property type="term" value="C:membrane"/>
    <property type="evidence" value="ECO:0007669"/>
    <property type="project" value="UniProtKB-SubCell"/>
</dbReference>
<dbReference type="GO" id="GO:0004722">
    <property type="term" value="F:protein serine/threonine phosphatase activity"/>
    <property type="evidence" value="ECO:0007669"/>
    <property type="project" value="InterPro"/>
</dbReference>
<evidence type="ECO:0000256" key="2">
    <source>
        <dbReference type="ARBA" id="ARBA00022723"/>
    </source>
</evidence>
<keyword evidence="4 5" id="KW-0904">Protein phosphatase</keyword>
<dbReference type="InterPro" id="IPR036457">
    <property type="entry name" value="PPM-type-like_dom_sf"/>
</dbReference>
<dbReference type="InterPro" id="IPR000222">
    <property type="entry name" value="PP2C_BS"/>
</dbReference>
<gene>
    <name evidence="8" type="ORF">TrLO_g9434</name>
</gene>
<protein>
    <recommendedName>
        <fullName evidence="7">PPM-type phosphatase domain-containing protein</fullName>
    </recommendedName>
</protein>
<comment type="caution">
    <text evidence="8">The sequence shown here is derived from an EMBL/GenBank/DDBJ whole genome shotgun (WGS) entry which is preliminary data.</text>
</comment>
<sequence>MPLSGVSDHEEMNPTKRNTMEDVHRVTKNFMGFSEMSYLAVYDGHGGRGLVDFMETRLEQNIANEIRSPVQIPGSENTPPPQSPEMSNTLLAIERAYLLTDIQSRQAGIMASGATAVSCLVDQSAKKIFAANCGDARAVLCRSSSTLRLTHDHKADDPKEISRIESAGGFVLRNRVLGILAVARSFGDHGMKEFVISRPYLSETDLKDDDEFIVVACDGLWDVISDDECTDLVKKYTKSGADNTAAAQMLVEESMARGSTDNISVIVAWL</sequence>
<comment type="subcellular location">
    <subcellularLocation>
        <location evidence="1">Membrane</location>
        <topology evidence="1">Peripheral membrane protein</topology>
    </subcellularLocation>
</comment>
<accession>A0A9W6ZGP3</accession>
<dbReference type="Proteomes" id="UP001165122">
    <property type="component" value="Unassembled WGS sequence"/>
</dbReference>
<proteinExistence type="inferred from homology"/>
<evidence type="ECO:0000313" key="9">
    <source>
        <dbReference type="Proteomes" id="UP001165122"/>
    </source>
</evidence>
<evidence type="ECO:0000256" key="1">
    <source>
        <dbReference type="ARBA" id="ARBA00004170"/>
    </source>
</evidence>
<evidence type="ECO:0000256" key="4">
    <source>
        <dbReference type="ARBA" id="ARBA00022912"/>
    </source>
</evidence>
<feature type="region of interest" description="Disordered" evidence="6">
    <location>
        <begin position="1"/>
        <end position="21"/>
    </location>
</feature>
<name>A0A9W6ZGP3_9STRA</name>
<evidence type="ECO:0000256" key="5">
    <source>
        <dbReference type="RuleBase" id="RU003465"/>
    </source>
</evidence>
<dbReference type="InterPro" id="IPR015655">
    <property type="entry name" value="PP2C"/>
</dbReference>
<feature type="compositionally biased region" description="Basic and acidic residues" evidence="6">
    <location>
        <begin position="7"/>
        <end position="21"/>
    </location>
</feature>
<dbReference type="GO" id="GO:0046872">
    <property type="term" value="F:metal ion binding"/>
    <property type="evidence" value="ECO:0007669"/>
    <property type="project" value="UniProtKB-KW"/>
</dbReference>
<dbReference type="PANTHER" id="PTHR47992">
    <property type="entry name" value="PROTEIN PHOSPHATASE"/>
    <property type="match status" value="1"/>
</dbReference>
<dbReference type="SMART" id="SM00332">
    <property type="entry name" value="PP2Cc"/>
    <property type="match status" value="1"/>
</dbReference>
<dbReference type="Pfam" id="PF00481">
    <property type="entry name" value="PP2C"/>
    <property type="match status" value="1"/>
</dbReference>
<dbReference type="CDD" id="cd00143">
    <property type="entry name" value="PP2Cc"/>
    <property type="match status" value="1"/>
</dbReference>
<keyword evidence="3 5" id="KW-0378">Hydrolase</keyword>
<feature type="domain" description="PPM-type phosphatase" evidence="7">
    <location>
        <begin position="6"/>
        <end position="270"/>
    </location>
</feature>
<comment type="similarity">
    <text evidence="5">Belongs to the PP2C family.</text>
</comment>
<evidence type="ECO:0000313" key="8">
    <source>
        <dbReference type="EMBL" id="GMH50214.1"/>
    </source>
</evidence>
<dbReference type="PROSITE" id="PS01032">
    <property type="entry name" value="PPM_1"/>
    <property type="match status" value="1"/>
</dbReference>
<dbReference type="InterPro" id="IPR001932">
    <property type="entry name" value="PPM-type_phosphatase-like_dom"/>
</dbReference>
<evidence type="ECO:0000256" key="3">
    <source>
        <dbReference type="ARBA" id="ARBA00022801"/>
    </source>
</evidence>
<feature type="region of interest" description="Disordered" evidence="6">
    <location>
        <begin position="64"/>
        <end position="85"/>
    </location>
</feature>